<evidence type="ECO:0000256" key="9">
    <source>
        <dbReference type="ARBA" id="ARBA00023170"/>
    </source>
</evidence>
<evidence type="ECO:0000256" key="10">
    <source>
        <dbReference type="ARBA" id="ARBA00023242"/>
    </source>
</evidence>
<evidence type="ECO:0000313" key="15">
    <source>
        <dbReference type="Proteomes" id="UP000008281"/>
    </source>
</evidence>
<dbReference type="SUPFAM" id="SSF48508">
    <property type="entry name" value="Nuclear receptor ligand-binding domain"/>
    <property type="match status" value="1"/>
</dbReference>
<dbReference type="InParanoid" id="E3N7R5"/>
<dbReference type="CDD" id="cd06960">
    <property type="entry name" value="NR_DBD_HNF4A"/>
    <property type="match status" value="1"/>
</dbReference>
<dbReference type="SMART" id="SM00399">
    <property type="entry name" value="ZnF_C4"/>
    <property type="match status" value="1"/>
</dbReference>
<dbReference type="CDD" id="cd06157">
    <property type="entry name" value="NR_LBD"/>
    <property type="match status" value="1"/>
</dbReference>
<dbReference type="OrthoDB" id="6159439at2759"/>
<dbReference type="CTD" id="9813081"/>
<dbReference type="InterPro" id="IPR001628">
    <property type="entry name" value="Znf_hrmn_rcpt"/>
</dbReference>
<dbReference type="FunCoup" id="E3N7R5">
    <property type="interactions" value="2"/>
</dbReference>
<keyword evidence="9 11" id="KW-0675">Receptor</keyword>
<dbReference type="PANTHER" id="PTHR45886:SF7">
    <property type="entry name" value="NUCLEAR RECEPTOR DOMAIN-CONTAINING PROTEIN"/>
    <property type="match status" value="1"/>
</dbReference>
<dbReference type="PROSITE" id="PS51843">
    <property type="entry name" value="NR_LBD"/>
    <property type="match status" value="1"/>
</dbReference>
<dbReference type="PROSITE" id="PS51030">
    <property type="entry name" value="NUCLEAR_REC_DBD_2"/>
    <property type="match status" value="1"/>
</dbReference>
<evidence type="ECO:0000256" key="5">
    <source>
        <dbReference type="ARBA" id="ARBA00022833"/>
    </source>
</evidence>
<comment type="subcellular location">
    <subcellularLocation>
        <location evidence="1 11">Nucleus</location>
    </subcellularLocation>
</comment>
<evidence type="ECO:0000256" key="8">
    <source>
        <dbReference type="ARBA" id="ARBA00023163"/>
    </source>
</evidence>
<dbReference type="AlphaFoldDB" id="E3N7R5"/>
<evidence type="ECO:0000256" key="4">
    <source>
        <dbReference type="ARBA" id="ARBA00022771"/>
    </source>
</evidence>
<evidence type="ECO:0000256" key="1">
    <source>
        <dbReference type="ARBA" id="ARBA00004123"/>
    </source>
</evidence>
<dbReference type="HOGENOM" id="CLU_007368_3_0_1"/>
<feature type="domain" description="Nuclear receptor" evidence="12">
    <location>
        <begin position="9"/>
        <end position="81"/>
    </location>
</feature>
<name>E3N7R5_CAERE</name>
<keyword evidence="6 11" id="KW-0805">Transcription regulation</keyword>
<comment type="similarity">
    <text evidence="2 11">Belongs to the nuclear hormone receptor family.</text>
</comment>
<reference evidence="14" key="1">
    <citation type="submission" date="2007-07" db="EMBL/GenBank/DDBJ databases">
        <title>PCAP assembly of the Caenorhabditis remanei genome.</title>
        <authorList>
            <consortium name="The Caenorhabditis remanei Sequencing Consortium"/>
            <person name="Wilson R.K."/>
        </authorList>
    </citation>
    <scope>NUCLEOTIDE SEQUENCE [LARGE SCALE GENOMIC DNA]</scope>
    <source>
        <strain evidence="14">PB4641</strain>
    </source>
</reference>
<feature type="domain" description="NR LBD" evidence="13">
    <location>
        <begin position="97"/>
        <end position="330"/>
    </location>
</feature>
<evidence type="ECO:0000256" key="7">
    <source>
        <dbReference type="ARBA" id="ARBA00023125"/>
    </source>
</evidence>
<sequence>MHYNLSPEERSCKICGDSKSGFNYGVQSCNSCKMFFRRAIDTNKPIICKKEGKCDFRQVKCRFCRFHQCIRIGMKCLLVSDDPTKTILSLLEKNATRQKNFLEAMVPANLSVEDIFTRGAFDFEAKPADSKYGFYDWALINQLTCIDFATKFDFMKYLSAVDIKAMLKYSHLMYVILVTAMRSYRSKKAVMCHPDGTDIFPEEVHKITCYNDHFLNEIRCSLIGRIIELNVTEEEFVLLSAILLCNPAVPHLSQSGQILLSTHQEMFSTALLHYCVLENSTGGPTRFNEILSLTHVISKTQKDIDYFSSLFPIVQPQDVKSNLFTDILSFLLR</sequence>
<accession>E3N7R5</accession>
<dbReference type="Proteomes" id="UP000008281">
    <property type="component" value="Unassembled WGS sequence"/>
</dbReference>
<keyword evidence="15" id="KW-1185">Reference proteome</keyword>
<evidence type="ECO:0000259" key="13">
    <source>
        <dbReference type="PROSITE" id="PS51843"/>
    </source>
</evidence>
<dbReference type="InterPro" id="IPR000536">
    <property type="entry name" value="Nucl_hrmn_rcpt_lig-bd"/>
</dbReference>
<evidence type="ECO:0000256" key="3">
    <source>
        <dbReference type="ARBA" id="ARBA00022723"/>
    </source>
</evidence>
<dbReference type="Pfam" id="PF00104">
    <property type="entry name" value="Hormone_recep"/>
    <property type="match status" value="1"/>
</dbReference>
<dbReference type="PRINTS" id="PR00047">
    <property type="entry name" value="STROIDFINGER"/>
</dbReference>
<dbReference type="InterPro" id="IPR035500">
    <property type="entry name" value="NHR-like_dom_sf"/>
</dbReference>
<dbReference type="GO" id="GO:0005634">
    <property type="term" value="C:nucleus"/>
    <property type="evidence" value="ECO:0007669"/>
    <property type="project" value="UniProtKB-SubCell"/>
</dbReference>
<organism evidence="15">
    <name type="scientific">Caenorhabditis remanei</name>
    <name type="common">Caenorhabditis vulgaris</name>
    <dbReference type="NCBI Taxonomy" id="31234"/>
    <lineage>
        <taxon>Eukaryota</taxon>
        <taxon>Metazoa</taxon>
        <taxon>Ecdysozoa</taxon>
        <taxon>Nematoda</taxon>
        <taxon>Chromadorea</taxon>
        <taxon>Rhabditida</taxon>
        <taxon>Rhabditina</taxon>
        <taxon>Rhabditomorpha</taxon>
        <taxon>Rhabditoidea</taxon>
        <taxon>Rhabditidae</taxon>
        <taxon>Peloderinae</taxon>
        <taxon>Caenorhabditis</taxon>
    </lineage>
</organism>
<dbReference type="STRING" id="31234.E3N7R5"/>
<dbReference type="Pfam" id="PF00105">
    <property type="entry name" value="zf-C4"/>
    <property type="match status" value="1"/>
</dbReference>
<dbReference type="InterPro" id="IPR049636">
    <property type="entry name" value="HNF4-like_DBD"/>
</dbReference>
<dbReference type="KEGG" id="crq:GCK72_000404"/>
<evidence type="ECO:0000256" key="2">
    <source>
        <dbReference type="ARBA" id="ARBA00005993"/>
    </source>
</evidence>
<dbReference type="EMBL" id="DS268550">
    <property type="protein sequence ID" value="EFO89117.1"/>
    <property type="molecule type" value="Genomic_DNA"/>
</dbReference>
<dbReference type="GO" id="GO:0003700">
    <property type="term" value="F:DNA-binding transcription factor activity"/>
    <property type="evidence" value="ECO:0007669"/>
    <property type="project" value="InterPro"/>
</dbReference>
<dbReference type="Gene3D" id="1.10.565.10">
    <property type="entry name" value="Retinoid X Receptor"/>
    <property type="match status" value="1"/>
</dbReference>
<gene>
    <name evidence="14" type="ORF">CRE_14932</name>
</gene>
<proteinExistence type="inferred from homology"/>
<keyword evidence="3 11" id="KW-0479">Metal-binding</keyword>
<dbReference type="GO" id="GO:0008270">
    <property type="term" value="F:zinc ion binding"/>
    <property type="evidence" value="ECO:0007669"/>
    <property type="project" value="UniProtKB-KW"/>
</dbReference>
<dbReference type="PROSITE" id="PS00031">
    <property type="entry name" value="NUCLEAR_REC_DBD_1"/>
    <property type="match status" value="1"/>
</dbReference>
<evidence type="ECO:0000259" key="12">
    <source>
        <dbReference type="PROSITE" id="PS51030"/>
    </source>
</evidence>
<dbReference type="OMA" id="KYSHLMY"/>
<dbReference type="SUPFAM" id="SSF57716">
    <property type="entry name" value="Glucocorticoid receptor-like (DNA-binding domain)"/>
    <property type="match status" value="1"/>
</dbReference>
<keyword evidence="7 11" id="KW-0238">DNA-binding</keyword>
<keyword evidence="8 11" id="KW-0804">Transcription</keyword>
<dbReference type="GeneID" id="9813081"/>
<protein>
    <submittedName>
        <fullName evidence="14">Uncharacterized protein</fullName>
    </submittedName>
</protein>
<evidence type="ECO:0000313" key="14">
    <source>
        <dbReference type="EMBL" id="EFO89117.1"/>
    </source>
</evidence>
<keyword evidence="4 11" id="KW-0863">Zinc-finger</keyword>
<evidence type="ECO:0000256" key="6">
    <source>
        <dbReference type="ARBA" id="ARBA00023015"/>
    </source>
</evidence>
<dbReference type="Gene3D" id="3.30.50.10">
    <property type="entry name" value="Erythroid Transcription Factor GATA-1, subunit A"/>
    <property type="match status" value="1"/>
</dbReference>
<dbReference type="RefSeq" id="XP_003095570.2">
    <property type="nucleotide sequence ID" value="XM_003095522.2"/>
</dbReference>
<dbReference type="SMART" id="SM00430">
    <property type="entry name" value="HOLI"/>
    <property type="match status" value="1"/>
</dbReference>
<keyword evidence="10 11" id="KW-0539">Nucleus</keyword>
<dbReference type="eggNOG" id="ENOG502TFUG">
    <property type="taxonomic scope" value="Eukaryota"/>
</dbReference>
<dbReference type="InterPro" id="IPR013088">
    <property type="entry name" value="Znf_NHR/GATA"/>
</dbReference>
<keyword evidence="5 11" id="KW-0862">Zinc</keyword>
<dbReference type="PANTHER" id="PTHR45886">
    <property type="entry name" value="NUCLEAR HORMONE RECEPTOR FAMILY-RELATED-RELATED"/>
    <property type="match status" value="1"/>
</dbReference>
<evidence type="ECO:0000256" key="11">
    <source>
        <dbReference type="RuleBase" id="RU004334"/>
    </source>
</evidence>
<dbReference type="GO" id="GO:0000978">
    <property type="term" value="F:RNA polymerase II cis-regulatory region sequence-specific DNA binding"/>
    <property type="evidence" value="ECO:0007669"/>
    <property type="project" value="InterPro"/>
</dbReference>